<keyword evidence="2" id="KW-1185">Reference proteome</keyword>
<dbReference type="RefSeq" id="WP_136777563.1">
    <property type="nucleotide sequence ID" value="NZ_SUPK01000004.1"/>
</dbReference>
<dbReference type="Proteomes" id="UP000309673">
    <property type="component" value="Unassembled WGS sequence"/>
</dbReference>
<name>A0A4U0FCB2_9BACL</name>
<organism evidence="1 2">
    <name type="scientific">Cohnella pontilimi</name>
    <dbReference type="NCBI Taxonomy" id="2564100"/>
    <lineage>
        <taxon>Bacteria</taxon>
        <taxon>Bacillati</taxon>
        <taxon>Bacillota</taxon>
        <taxon>Bacilli</taxon>
        <taxon>Bacillales</taxon>
        <taxon>Paenibacillaceae</taxon>
        <taxon>Cohnella</taxon>
    </lineage>
</organism>
<evidence type="ECO:0000313" key="1">
    <source>
        <dbReference type="EMBL" id="TJY42308.1"/>
    </source>
</evidence>
<dbReference type="AlphaFoldDB" id="A0A4U0FCB2"/>
<dbReference type="OrthoDB" id="2657532at2"/>
<comment type="caution">
    <text evidence="1">The sequence shown here is derived from an EMBL/GenBank/DDBJ whole genome shotgun (WGS) entry which is preliminary data.</text>
</comment>
<sequence length="150" mass="17038">MTNTKLPQPYALRIEMIRAKGYSDQQMIELIERADADLLKEKVDAEVNWGAFLQFAGENTAAVRAAVLEGYRFSFITIGGIKSLLSIRFGKEEQRDYRFGGSWIDGLKLSASLYEKLRDLVPEHWRMLVETGADTETVEVRIELAHEIGL</sequence>
<reference evidence="1 2" key="1">
    <citation type="submission" date="2019-04" db="EMBL/GenBank/DDBJ databases">
        <title>Cohnella sp. nov., isolated from soil.</title>
        <authorList>
            <person name="Kim W."/>
        </authorList>
    </citation>
    <scope>NUCLEOTIDE SEQUENCE [LARGE SCALE GENOMIC DNA]</scope>
    <source>
        <strain evidence="1 2">CAU 1483</strain>
    </source>
</reference>
<accession>A0A4U0FCB2</accession>
<dbReference type="EMBL" id="SUPK01000004">
    <property type="protein sequence ID" value="TJY42308.1"/>
    <property type="molecule type" value="Genomic_DNA"/>
</dbReference>
<protein>
    <submittedName>
        <fullName evidence="1">Uncharacterized protein</fullName>
    </submittedName>
</protein>
<evidence type="ECO:0000313" key="2">
    <source>
        <dbReference type="Proteomes" id="UP000309673"/>
    </source>
</evidence>
<gene>
    <name evidence="1" type="ORF">E5161_09925</name>
</gene>
<proteinExistence type="predicted"/>